<evidence type="ECO:0000256" key="1">
    <source>
        <dbReference type="SAM" id="Phobius"/>
    </source>
</evidence>
<dbReference type="EMBL" id="SMAD01000002">
    <property type="protein sequence ID" value="TCS89172.1"/>
    <property type="molecule type" value="Genomic_DNA"/>
</dbReference>
<accession>A0A4R3KYU7</accession>
<gene>
    <name evidence="3" type="ORF">EDD80_102366</name>
</gene>
<sequence length="327" mass="36978">MEKINLREERDFGQKISDTFLFLQQNFGPLFKSLLYYAGPVSLVAGVFMGLYQSNLLTLNVESMGESSDPFQFMSRNIFNVNYIVTLIVTGIGRIVVIGVTFAYMCAYLERPGEMISTGEVWERFKQRFVSLFLATWVYLFGLFFMTLAISLILMLVFFGTLTDFAAIGERAFLVPVAAIFILCPLLFVAVRTGLFAPVIFAEGKSWPASYSRSWKLVSGKWWSTFGLIVVVSIIVTIIGIAFQIPILLISFFKEILQWENGSSVQMIIILASIIGMLGETLLYSILHIAIGFQYFNLVERQESIGLMREIDSLGREKDFNPNEGEY</sequence>
<dbReference type="Pfam" id="PF25231">
    <property type="entry name" value="DUF7847"/>
    <property type="match status" value="1"/>
</dbReference>
<dbReference type="RefSeq" id="WP_132128257.1">
    <property type="nucleotide sequence ID" value="NZ_CP042432.1"/>
</dbReference>
<proteinExistence type="predicted"/>
<keyword evidence="1" id="KW-0472">Membrane</keyword>
<reference evidence="3 4" key="1">
    <citation type="submission" date="2019-03" db="EMBL/GenBank/DDBJ databases">
        <title>Genomic Encyclopedia of Type Strains, Phase IV (KMG-IV): sequencing the most valuable type-strain genomes for metagenomic binning, comparative biology and taxonomic classification.</title>
        <authorList>
            <person name="Goeker M."/>
        </authorList>
    </citation>
    <scope>NUCLEOTIDE SEQUENCE [LARGE SCALE GENOMIC DNA]</scope>
    <source>
        <strain evidence="3 4">DSM 21100</strain>
    </source>
</reference>
<feature type="transmembrane region" description="Helical" evidence="1">
    <location>
        <begin position="265"/>
        <end position="287"/>
    </location>
</feature>
<keyword evidence="1" id="KW-1133">Transmembrane helix</keyword>
<feature type="transmembrane region" description="Helical" evidence="1">
    <location>
        <begin position="83"/>
        <end position="109"/>
    </location>
</feature>
<feature type="transmembrane region" description="Helical" evidence="1">
    <location>
        <begin position="222"/>
        <end position="253"/>
    </location>
</feature>
<keyword evidence="1" id="KW-0812">Transmembrane</keyword>
<feature type="transmembrane region" description="Helical" evidence="1">
    <location>
        <begin position="129"/>
        <end position="160"/>
    </location>
</feature>
<dbReference type="OrthoDB" id="1049480at2"/>
<evidence type="ECO:0000313" key="3">
    <source>
        <dbReference type="EMBL" id="TCS89172.1"/>
    </source>
</evidence>
<protein>
    <recommendedName>
        <fullName evidence="2">DUF7847 domain-containing protein</fullName>
    </recommendedName>
</protein>
<feature type="transmembrane region" description="Helical" evidence="1">
    <location>
        <begin position="172"/>
        <end position="201"/>
    </location>
</feature>
<feature type="transmembrane region" description="Helical" evidence="1">
    <location>
        <begin position="34"/>
        <end position="52"/>
    </location>
</feature>
<evidence type="ECO:0000259" key="2">
    <source>
        <dbReference type="Pfam" id="PF25231"/>
    </source>
</evidence>
<dbReference type="InterPro" id="IPR057169">
    <property type="entry name" value="DUF7847"/>
</dbReference>
<feature type="domain" description="DUF7847" evidence="2">
    <location>
        <begin position="85"/>
        <end position="277"/>
    </location>
</feature>
<dbReference type="AlphaFoldDB" id="A0A4R3KYU7"/>
<comment type="caution">
    <text evidence="3">The sequence shown here is derived from an EMBL/GenBank/DDBJ whole genome shotgun (WGS) entry which is preliminary data.</text>
</comment>
<evidence type="ECO:0000313" key="4">
    <source>
        <dbReference type="Proteomes" id="UP000295807"/>
    </source>
</evidence>
<keyword evidence="4" id="KW-1185">Reference proteome</keyword>
<name>A0A4R3KYU7_9SPHI</name>
<organism evidence="3 4">
    <name type="scientific">Anseongella ginsenosidimutans</name>
    <dbReference type="NCBI Taxonomy" id="496056"/>
    <lineage>
        <taxon>Bacteria</taxon>
        <taxon>Pseudomonadati</taxon>
        <taxon>Bacteroidota</taxon>
        <taxon>Sphingobacteriia</taxon>
        <taxon>Sphingobacteriales</taxon>
        <taxon>Sphingobacteriaceae</taxon>
        <taxon>Anseongella</taxon>
    </lineage>
</organism>
<dbReference type="Proteomes" id="UP000295807">
    <property type="component" value="Unassembled WGS sequence"/>
</dbReference>